<dbReference type="SUPFAM" id="SSF47598">
    <property type="entry name" value="Ribbon-helix-helix"/>
    <property type="match status" value="1"/>
</dbReference>
<dbReference type="AlphaFoldDB" id="A0A0H5Q234"/>
<keyword evidence="1" id="KW-0614">Plasmid</keyword>
<reference evidence="1" key="2">
    <citation type="submission" date="2015-07" db="EMBL/GenBank/DDBJ databases">
        <title>Plasmids, circular viruses and viroids from rat gut.</title>
        <authorList>
            <person name="Jorgensen T.J."/>
            <person name="Hansen M.A."/>
            <person name="Xu Z."/>
            <person name="Tabak M.A."/>
            <person name="Sorensen S.J."/>
            <person name="Hansen L.H."/>
        </authorList>
    </citation>
    <scope>NUCLEOTIDE SEQUENCE</scope>
    <source>
        <plasmid evidence="1">pRGFK0833</plasmid>
    </source>
</reference>
<geneLocation type="plasmid" evidence="1">
    <name>pRGFK0833</name>
</geneLocation>
<dbReference type="CDD" id="cd21631">
    <property type="entry name" value="RHH_CopG_NikR-like"/>
    <property type="match status" value="1"/>
</dbReference>
<dbReference type="EMBL" id="LN853439">
    <property type="protein sequence ID" value="CRY95938.1"/>
    <property type="molecule type" value="Genomic_DNA"/>
</dbReference>
<reference evidence="1" key="1">
    <citation type="submission" date="2015-06" db="EMBL/GenBank/DDBJ databases">
        <authorList>
            <person name="Joergensen T."/>
        </authorList>
    </citation>
    <scope>NUCLEOTIDE SEQUENCE</scope>
    <source>
        <plasmid evidence="1">pRGFK0833</plasmid>
    </source>
</reference>
<name>A0A0H5Q234_9ZZZZ</name>
<organism evidence="1">
    <name type="scientific">uncultured prokaryote</name>
    <dbReference type="NCBI Taxonomy" id="198431"/>
    <lineage>
        <taxon>unclassified sequences</taxon>
        <taxon>environmental samples</taxon>
    </lineage>
</organism>
<protein>
    <recommendedName>
        <fullName evidence="2">Ribbon-helix-helix protein CopG domain-containing protein</fullName>
    </recommendedName>
</protein>
<dbReference type="GO" id="GO:0006355">
    <property type="term" value="P:regulation of DNA-templated transcription"/>
    <property type="evidence" value="ECO:0007669"/>
    <property type="project" value="InterPro"/>
</dbReference>
<sequence>MSKGVISMKVGITLDDALMARVDAYADANYMSRSGLLSLAVTQYLNSVEMTKAITDIALCMRKIADSGKVDRDTMAQLEDFERLSNLLLNRK</sequence>
<proteinExistence type="predicted"/>
<evidence type="ECO:0000313" key="1">
    <source>
        <dbReference type="EMBL" id="CRY95938.1"/>
    </source>
</evidence>
<evidence type="ECO:0008006" key="2">
    <source>
        <dbReference type="Google" id="ProtNLM"/>
    </source>
</evidence>
<dbReference type="InterPro" id="IPR010985">
    <property type="entry name" value="Ribbon_hlx_hlx"/>
</dbReference>
<accession>A0A0H5Q234</accession>